<sequence length="88" mass="9795">MPRVKLGTPTPAQQRAVMNKVIKKAMVDCDIEDYTALGLRMGMSRQAISRRMNDGGWKDEELWKLVRVLKLSAEQLAAMLGALPRPAA</sequence>
<organism evidence="1">
    <name type="scientific">Siphoviridae sp. ctFIm6</name>
    <dbReference type="NCBI Taxonomy" id="2827818"/>
    <lineage>
        <taxon>Viruses</taxon>
        <taxon>Duplodnaviria</taxon>
        <taxon>Heunggongvirae</taxon>
        <taxon>Uroviricota</taxon>
        <taxon>Caudoviricetes</taxon>
    </lineage>
</organism>
<dbReference type="EMBL" id="BK032608">
    <property type="protein sequence ID" value="DAF51009.1"/>
    <property type="molecule type" value="Genomic_DNA"/>
</dbReference>
<evidence type="ECO:0000313" key="1">
    <source>
        <dbReference type="EMBL" id="DAF51009.1"/>
    </source>
</evidence>
<proteinExistence type="predicted"/>
<name>A0A8S5SJ13_9CAUD</name>
<protein>
    <submittedName>
        <fullName evidence="1">Uncharacterized protein</fullName>
    </submittedName>
</protein>
<reference evidence="1" key="1">
    <citation type="journal article" date="2021" name="Proc. Natl. Acad. Sci. U.S.A.">
        <title>A Catalog of Tens of Thousands of Viruses from Human Metagenomes Reveals Hidden Associations with Chronic Diseases.</title>
        <authorList>
            <person name="Tisza M.J."/>
            <person name="Buck C.B."/>
        </authorList>
    </citation>
    <scope>NUCLEOTIDE SEQUENCE</scope>
    <source>
        <strain evidence="1">CtFIm6</strain>
    </source>
</reference>
<accession>A0A8S5SJ13</accession>